<dbReference type="Pfam" id="PF00775">
    <property type="entry name" value="Dioxygenase_C"/>
    <property type="match status" value="1"/>
</dbReference>
<dbReference type="GO" id="GO:0018576">
    <property type="term" value="F:catechol 1,2-dioxygenase activity"/>
    <property type="evidence" value="ECO:0007669"/>
    <property type="project" value="UniProtKB-EC"/>
</dbReference>
<dbReference type="InterPro" id="IPR000627">
    <property type="entry name" value="Intradiol_dOase_C"/>
</dbReference>
<evidence type="ECO:0000313" key="9">
    <source>
        <dbReference type="Proteomes" id="UP000255167"/>
    </source>
</evidence>
<evidence type="ECO:0000256" key="6">
    <source>
        <dbReference type="ARBA" id="ARBA00023004"/>
    </source>
</evidence>
<evidence type="ECO:0000256" key="1">
    <source>
        <dbReference type="ARBA" id="ARBA00001965"/>
    </source>
</evidence>
<keyword evidence="4 8" id="KW-0223">Dioxygenase</keyword>
<dbReference type="InterPro" id="IPR050770">
    <property type="entry name" value="Intradiol_RC_Dioxygenase"/>
</dbReference>
<dbReference type="Proteomes" id="UP000255167">
    <property type="component" value="Unassembled WGS sequence"/>
</dbReference>
<dbReference type="PANTHER" id="PTHR33711:SF7">
    <property type="entry name" value="INTRADIOL RING-CLEAVAGE DIOXYGENASES DOMAIN-CONTAINING PROTEIN-RELATED"/>
    <property type="match status" value="1"/>
</dbReference>
<dbReference type="Pfam" id="PF04444">
    <property type="entry name" value="Dioxygenase_N"/>
    <property type="match status" value="1"/>
</dbReference>
<evidence type="ECO:0000256" key="2">
    <source>
        <dbReference type="ARBA" id="ARBA00007825"/>
    </source>
</evidence>
<comment type="cofactor">
    <cofactor evidence="1">
        <name>Fe(3+)</name>
        <dbReference type="ChEBI" id="CHEBI:29034"/>
    </cofactor>
</comment>
<comment type="similarity">
    <text evidence="2">Belongs to the intradiol ring-cleavage dioxygenase family.</text>
</comment>
<evidence type="ECO:0000259" key="7">
    <source>
        <dbReference type="PROSITE" id="PS00083"/>
    </source>
</evidence>
<accession>A0A378F4Y1</accession>
<dbReference type="AlphaFoldDB" id="A0A378F4Y1"/>
<sequence>MSNVFVQQPAIQKLLRDSAGLDVAGGDERFKAIIHRLLENICTLIDDYNVTEEEFWHAVNYLHELGGRQEAALLAAGLGLEHFLDLRQDAIDAAAHRETGTPRTIEGPLYVANAPLAEGYARMDDGADAGEVMWLHGEVKDTEGRPVANAIVDIWHANTLGNYSFFDPGQSEYNLRRRIRTGADGRYSVRSIMPSGYGCPPDGPTQKLLDRLGRHGNRPAHIHFFVSAPGHNI</sequence>
<dbReference type="PROSITE" id="PS00083">
    <property type="entry name" value="INTRADIOL_DIOXYGENAS"/>
    <property type="match status" value="1"/>
</dbReference>
<proteinExistence type="inferred from homology"/>
<reference evidence="8 9" key="1">
    <citation type="submission" date="2018-06" db="EMBL/GenBank/DDBJ databases">
        <authorList>
            <consortium name="Pathogen Informatics"/>
            <person name="Doyle S."/>
        </authorList>
    </citation>
    <scope>NUCLEOTIDE SEQUENCE [LARGE SCALE GENOMIC DNA]</scope>
    <source>
        <strain evidence="8 9">NCTC9617</strain>
    </source>
</reference>
<keyword evidence="6" id="KW-0408">Iron</keyword>
<dbReference type="InterPro" id="IPR007535">
    <property type="entry name" value="Catechol_dOase_N"/>
</dbReference>
<dbReference type="Gene3D" id="2.60.130.10">
    <property type="entry name" value="Aromatic compound dioxygenase"/>
    <property type="match status" value="1"/>
</dbReference>
<protein>
    <submittedName>
        <fullName evidence="8">Catechol 1,2-dioxygenase</fullName>
        <ecNumber evidence="8">1.13.11.1</ecNumber>
    </submittedName>
</protein>
<evidence type="ECO:0000256" key="4">
    <source>
        <dbReference type="ARBA" id="ARBA00022964"/>
    </source>
</evidence>
<dbReference type="EC" id="1.13.11.1" evidence="8"/>
<evidence type="ECO:0000256" key="5">
    <source>
        <dbReference type="ARBA" id="ARBA00023002"/>
    </source>
</evidence>
<name>A0A378F4Y1_KLEPN</name>
<dbReference type="EMBL" id="UGNC01000004">
    <property type="protein sequence ID" value="STW39467.1"/>
    <property type="molecule type" value="Genomic_DNA"/>
</dbReference>
<organism evidence="8 9">
    <name type="scientific">Klebsiella pneumoniae</name>
    <dbReference type="NCBI Taxonomy" id="573"/>
    <lineage>
        <taxon>Bacteria</taxon>
        <taxon>Pseudomonadati</taxon>
        <taxon>Pseudomonadota</taxon>
        <taxon>Gammaproteobacteria</taxon>
        <taxon>Enterobacterales</taxon>
        <taxon>Enterobacteriaceae</taxon>
        <taxon>Klebsiella/Raoultella group</taxon>
        <taxon>Klebsiella</taxon>
        <taxon>Klebsiella pneumoniae complex</taxon>
    </lineage>
</organism>
<dbReference type="SUPFAM" id="SSF49482">
    <property type="entry name" value="Aromatic compound dioxygenase"/>
    <property type="match status" value="1"/>
</dbReference>
<keyword evidence="5 8" id="KW-0560">Oxidoreductase</keyword>
<gene>
    <name evidence="8" type="primary">catA</name>
    <name evidence="8" type="ORF">NCTC9617_00991</name>
</gene>
<feature type="domain" description="Intradiol ring-cleavage dioxygenases" evidence="7">
    <location>
        <begin position="135"/>
        <end position="163"/>
    </location>
</feature>
<dbReference type="GO" id="GO:0008199">
    <property type="term" value="F:ferric iron binding"/>
    <property type="evidence" value="ECO:0007669"/>
    <property type="project" value="InterPro"/>
</dbReference>
<dbReference type="PANTHER" id="PTHR33711">
    <property type="entry name" value="DIOXYGENASE, PUTATIVE (AFU_ORTHOLOGUE AFUA_2G02910)-RELATED"/>
    <property type="match status" value="1"/>
</dbReference>
<keyword evidence="3" id="KW-0479">Metal-binding</keyword>
<dbReference type="InterPro" id="IPR015889">
    <property type="entry name" value="Intradiol_dOase_core"/>
</dbReference>
<dbReference type="GO" id="GO:0009712">
    <property type="term" value="P:catechol-containing compound metabolic process"/>
    <property type="evidence" value="ECO:0007669"/>
    <property type="project" value="InterPro"/>
</dbReference>
<evidence type="ECO:0000313" key="8">
    <source>
        <dbReference type="EMBL" id="STW39467.1"/>
    </source>
</evidence>
<evidence type="ECO:0000256" key="3">
    <source>
        <dbReference type="ARBA" id="ARBA00022723"/>
    </source>
</evidence>